<name>A0ABT4JQT3_9GAMM</name>
<dbReference type="Proteomes" id="UP001149719">
    <property type="component" value="Unassembled WGS sequence"/>
</dbReference>
<accession>A0ABT4JQT3</accession>
<evidence type="ECO:0008006" key="3">
    <source>
        <dbReference type="Google" id="ProtNLM"/>
    </source>
</evidence>
<reference evidence="1" key="1">
    <citation type="submission" date="2022-12" db="EMBL/GenBank/DDBJ databases">
        <title>Marinomonas 15G1-11 sp. nov, isolated from marine algae.</title>
        <authorList>
            <person name="Butt M."/>
            <person name="Choi D.G."/>
            <person name="Kim J.M."/>
            <person name="Lee J.K."/>
            <person name="Baek J.H."/>
            <person name="Jeon C.O."/>
        </authorList>
    </citation>
    <scope>NUCLEOTIDE SEQUENCE</scope>
    <source>
        <strain evidence="1">15G1-11</strain>
    </source>
</reference>
<evidence type="ECO:0000313" key="2">
    <source>
        <dbReference type="Proteomes" id="UP001149719"/>
    </source>
</evidence>
<dbReference type="RefSeq" id="WP_269121873.1">
    <property type="nucleotide sequence ID" value="NZ_JAPUBN010000006.1"/>
</dbReference>
<evidence type="ECO:0000313" key="1">
    <source>
        <dbReference type="EMBL" id="MCZ2720183.1"/>
    </source>
</evidence>
<gene>
    <name evidence="1" type="ORF">O1D97_00630</name>
</gene>
<protein>
    <recommendedName>
        <fullName evidence="3">Uracil DNA glycosylase superfamily protein</fullName>
    </recommendedName>
</protein>
<organism evidence="1 2">
    <name type="scientific">Marinomonas phaeophyticola</name>
    <dbReference type="NCBI Taxonomy" id="3004091"/>
    <lineage>
        <taxon>Bacteria</taxon>
        <taxon>Pseudomonadati</taxon>
        <taxon>Pseudomonadota</taxon>
        <taxon>Gammaproteobacteria</taxon>
        <taxon>Oceanospirillales</taxon>
        <taxon>Oceanospirillaceae</taxon>
        <taxon>Marinomonas</taxon>
    </lineage>
</organism>
<keyword evidence="2" id="KW-1185">Reference proteome</keyword>
<comment type="caution">
    <text evidence="1">The sequence shown here is derived from an EMBL/GenBank/DDBJ whole genome shotgun (WGS) entry which is preliminary data.</text>
</comment>
<proteinExistence type="predicted"/>
<dbReference type="EMBL" id="JAPUBN010000006">
    <property type="protein sequence ID" value="MCZ2720183.1"/>
    <property type="molecule type" value="Genomic_DNA"/>
</dbReference>
<sequence>MSINESLEKTYSSYISDLNDFSLKFKTQNLHGPLLIRVKKYLDEPLKLMCVGQETYGWDQSSSIKDQLNSYEGFNFGSNYKSTPFWNVIRKVESALGVSPYSIAWSNLNRFDQDVGAPVGAVLEEVEQFDCILKKEIEILKPDVCIFFTNHKYDNRLMGMYKGLVFEDIEGLPPTHFSKLTHPTLPKITIRAPHPKTIRIQSWEKSFMEYIKKIA</sequence>